<dbReference type="InterPro" id="IPR036986">
    <property type="entry name" value="S4_RNA-bd_sf"/>
</dbReference>
<dbReference type="Pfam" id="PF01479">
    <property type="entry name" value="S4"/>
    <property type="match status" value="1"/>
</dbReference>
<evidence type="ECO:0000256" key="2">
    <source>
        <dbReference type="ARBA" id="ARBA00023235"/>
    </source>
</evidence>
<comment type="catalytic activity">
    <reaction evidence="3">
        <text>uridine(1911/1915/1917) in 23S rRNA = pseudouridine(1911/1915/1917) in 23S rRNA</text>
        <dbReference type="Rhea" id="RHEA:42524"/>
        <dbReference type="Rhea" id="RHEA-COMP:10097"/>
        <dbReference type="Rhea" id="RHEA-COMP:10098"/>
        <dbReference type="ChEBI" id="CHEBI:65314"/>
        <dbReference type="ChEBI" id="CHEBI:65315"/>
        <dbReference type="EC" id="5.4.99.23"/>
    </reaction>
</comment>
<dbReference type="EC" id="5.4.99.-" evidence="5"/>
<feature type="compositionally biased region" description="Acidic residues" evidence="6">
    <location>
        <begin position="1"/>
        <end position="13"/>
    </location>
</feature>
<protein>
    <recommendedName>
        <fullName evidence="5">Pseudouridine synthase</fullName>
        <ecNumber evidence="5">5.4.99.-</ecNumber>
    </recommendedName>
</protein>
<gene>
    <name evidence="8" type="ORF">ACFQNJ_08125</name>
</gene>
<dbReference type="RefSeq" id="WP_382255857.1">
    <property type="nucleotide sequence ID" value="NZ_JBHTBX010000004.1"/>
</dbReference>
<dbReference type="PROSITE" id="PS50889">
    <property type="entry name" value="S4"/>
    <property type="match status" value="1"/>
</dbReference>
<keyword evidence="2 5" id="KW-0413">Isomerase</keyword>
<dbReference type="InterPro" id="IPR050188">
    <property type="entry name" value="RluA_PseudoU_synthase"/>
</dbReference>
<dbReference type="Pfam" id="PF00849">
    <property type="entry name" value="PseudoU_synth_2"/>
    <property type="match status" value="1"/>
</dbReference>
<comment type="function">
    <text evidence="5">Responsible for synthesis of pseudouridine from uracil.</text>
</comment>
<dbReference type="CDD" id="cd02869">
    <property type="entry name" value="PseudoU_synth_RluA_like"/>
    <property type="match status" value="1"/>
</dbReference>
<name>A0ABW2R8R9_9BURK</name>
<dbReference type="PANTHER" id="PTHR21600">
    <property type="entry name" value="MITOCHONDRIAL RNA PSEUDOURIDINE SYNTHASE"/>
    <property type="match status" value="1"/>
</dbReference>
<feature type="domain" description="RNA-binding S4" evidence="7">
    <location>
        <begin position="35"/>
        <end position="101"/>
    </location>
</feature>
<evidence type="ECO:0000256" key="6">
    <source>
        <dbReference type="SAM" id="MobiDB-lite"/>
    </source>
</evidence>
<evidence type="ECO:0000256" key="3">
    <source>
        <dbReference type="ARBA" id="ARBA00036882"/>
    </source>
</evidence>
<comment type="catalytic activity">
    <reaction evidence="5">
        <text>a uridine in RNA = a pseudouridine in RNA</text>
        <dbReference type="Rhea" id="RHEA:48348"/>
        <dbReference type="Rhea" id="RHEA-COMP:12068"/>
        <dbReference type="Rhea" id="RHEA-COMP:12069"/>
        <dbReference type="ChEBI" id="CHEBI:65314"/>
        <dbReference type="ChEBI" id="CHEBI:65315"/>
    </reaction>
</comment>
<dbReference type="Gene3D" id="3.30.2350.10">
    <property type="entry name" value="Pseudouridine synthase"/>
    <property type="match status" value="1"/>
</dbReference>
<keyword evidence="4" id="KW-0694">RNA-binding</keyword>
<dbReference type="InterPro" id="IPR006145">
    <property type="entry name" value="PsdUridine_synth_RsuA/RluA"/>
</dbReference>
<dbReference type="NCBIfam" id="TIGR00005">
    <property type="entry name" value="rluA_subfam"/>
    <property type="match status" value="1"/>
</dbReference>
<dbReference type="Gene3D" id="3.10.290.10">
    <property type="entry name" value="RNA-binding S4 domain"/>
    <property type="match status" value="1"/>
</dbReference>
<dbReference type="InterPro" id="IPR006225">
    <property type="entry name" value="PsdUridine_synth_RluC/D"/>
</dbReference>
<evidence type="ECO:0000256" key="4">
    <source>
        <dbReference type="PROSITE-ProRule" id="PRU00182"/>
    </source>
</evidence>
<dbReference type="InterPro" id="IPR006224">
    <property type="entry name" value="PsdUridine_synth_RluA-like_CS"/>
</dbReference>
<dbReference type="InterPro" id="IPR002942">
    <property type="entry name" value="S4_RNA-bd"/>
</dbReference>
<evidence type="ECO:0000313" key="8">
    <source>
        <dbReference type="EMBL" id="MFC7434475.1"/>
    </source>
</evidence>
<keyword evidence="9" id="KW-1185">Reference proteome</keyword>
<comment type="similarity">
    <text evidence="1 5">Belongs to the pseudouridine synthase RluA family.</text>
</comment>
<dbReference type="CDD" id="cd00165">
    <property type="entry name" value="S4"/>
    <property type="match status" value="1"/>
</dbReference>
<accession>A0ABW2R8R9</accession>
<dbReference type="EMBL" id="JBHTBX010000004">
    <property type="protein sequence ID" value="MFC7434475.1"/>
    <property type="molecule type" value="Genomic_DNA"/>
</dbReference>
<feature type="region of interest" description="Disordered" evidence="6">
    <location>
        <begin position="1"/>
        <end position="21"/>
    </location>
</feature>
<dbReference type="PANTHER" id="PTHR21600:SF44">
    <property type="entry name" value="RIBOSOMAL LARGE SUBUNIT PSEUDOURIDINE SYNTHASE D"/>
    <property type="match status" value="1"/>
</dbReference>
<dbReference type="SMART" id="SM00363">
    <property type="entry name" value="S4"/>
    <property type="match status" value="1"/>
</dbReference>
<dbReference type="PROSITE" id="PS01129">
    <property type="entry name" value="PSI_RLU"/>
    <property type="match status" value="1"/>
</dbReference>
<comment type="caution">
    <text evidence="8">The sequence shown here is derived from an EMBL/GenBank/DDBJ whole genome shotgun (WGS) entry which is preliminary data.</text>
</comment>
<evidence type="ECO:0000256" key="5">
    <source>
        <dbReference type="RuleBase" id="RU362028"/>
    </source>
</evidence>
<sequence>MAAQEAPEDEVDAQDPALADPETRVCPVPAQWHGQRLDKVLAALVPEFSRSYLQQLIASGAVSRAGSPLIKSASKVSVGEELMVELRPTQQTLAFVPQPIALDVAYEDDHLLVIRKPAGLVVHPAAGNWSGTLLNGLLAYHAAAASLPRAGIVHRLDKDTSGLMLVGKSRPAVDALVKAIAAREVGRQYLALAHAPWCREEVVDVEQPIGRDPRNRLRMAVVPDGKQARTTVTMLGSNDQACLVSCRLHTGRTHQIRVHMAWLGHPLVGDVLYGGRPQWGLARQALHAFRLALRHPVTGEPLAFEWGLPPDLMQAVDAAGLRYNGEELR</sequence>
<evidence type="ECO:0000256" key="1">
    <source>
        <dbReference type="ARBA" id="ARBA00010876"/>
    </source>
</evidence>
<evidence type="ECO:0000313" key="9">
    <source>
        <dbReference type="Proteomes" id="UP001596495"/>
    </source>
</evidence>
<dbReference type="SUPFAM" id="SSF55120">
    <property type="entry name" value="Pseudouridine synthase"/>
    <property type="match status" value="1"/>
</dbReference>
<organism evidence="8 9">
    <name type="scientific">Hydrogenophaga bisanensis</name>
    <dbReference type="NCBI Taxonomy" id="439611"/>
    <lineage>
        <taxon>Bacteria</taxon>
        <taxon>Pseudomonadati</taxon>
        <taxon>Pseudomonadota</taxon>
        <taxon>Betaproteobacteria</taxon>
        <taxon>Burkholderiales</taxon>
        <taxon>Comamonadaceae</taxon>
        <taxon>Hydrogenophaga</taxon>
    </lineage>
</organism>
<dbReference type="Proteomes" id="UP001596495">
    <property type="component" value="Unassembled WGS sequence"/>
</dbReference>
<proteinExistence type="inferred from homology"/>
<dbReference type="SUPFAM" id="SSF55174">
    <property type="entry name" value="Alpha-L RNA-binding motif"/>
    <property type="match status" value="1"/>
</dbReference>
<reference evidence="9" key="1">
    <citation type="journal article" date="2019" name="Int. J. Syst. Evol. Microbiol.">
        <title>The Global Catalogue of Microorganisms (GCM) 10K type strain sequencing project: providing services to taxonomists for standard genome sequencing and annotation.</title>
        <authorList>
            <consortium name="The Broad Institute Genomics Platform"/>
            <consortium name="The Broad Institute Genome Sequencing Center for Infectious Disease"/>
            <person name="Wu L."/>
            <person name="Ma J."/>
        </authorList>
    </citation>
    <scope>NUCLEOTIDE SEQUENCE [LARGE SCALE GENOMIC DNA]</scope>
    <source>
        <strain evidence="9">CCUG 54518</strain>
    </source>
</reference>
<evidence type="ECO:0000259" key="7">
    <source>
        <dbReference type="SMART" id="SM00363"/>
    </source>
</evidence>
<dbReference type="InterPro" id="IPR020103">
    <property type="entry name" value="PsdUridine_synth_cat_dom_sf"/>
</dbReference>